<keyword evidence="5" id="KW-1185">Reference proteome</keyword>
<dbReference type="InterPro" id="IPR029069">
    <property type="entry name" value="HotDog_dom_sf"/>
</dbReference>
<dbReference type="Proteomes" id="UP000293854">
    <property type="component" value="Unassembled WGS sequence"/>
</dbReference>
<evidence type="ECO:0000256" key="1">
    <source>
        <dbReference type="SAM" id="MobiDB-lite"/>
    </source>
</evidence>
<dbReference type="OrthoDB" id="6117985at2"/>
<dbReference type="EMBL" id="CP068073">
    <property type="protein sequence ID" value="QQS82459.1"/>
    <property type="molecule type" value="Genomic_DNA"/>
</dbReference>
<dbReference type="Pfam" id="PF13279">
    <property type="entry name" value="4HBT_2"/>
    <property type="match status" value="1"/>
</dbReference>
<dbReference type="PANTHER" id="PTHR31793">
    <property type="entry name" value="4-HYDROXYBENZOYL-COA THIOESTERASE FAMILY MEMBER"/>
    <property type="match status" value="1"/>
</dbReference>
<dbReference type="InterPro" id="IPR050563">
    <property type="entry name" value="4-hydroxybenzoyl-CoA_TE"/>
</dbReference>
<dbReference type="CDD" id="cd00586">
    <property type="entry name" value="4HBT"/>
    <property type="match status" value="1"/>
</dbReference>
<organism evidence="3 4">
    <name type="scientific">Staphylococcus condimenti</name>
    <dbReference type="NCBI Taxonomy" id="70255"/>
    <lineage>
        <taxon>Bacteria</taxon>
        <taxon>Bacillati</taxon>
        <taxon>Bacillota</taxon>
        <taxon>Bacilli</taxon>
        <taxon>Bacillales</taxon>
        <taxon>Staphylococcaceae</taxon>
        <taxon>Staphylococcus</taxon>
    </lineage>
</organism>
<dbReference type="SUPFAM" id="SSF54637">
    <property type="entry name" value="Thioesterase/thiol ester dehydrase-isomerase"/>
    <property type="match status" value="1"/>
</dbReference>
<evidence type="ECO:0000313" key="2">
    <source>
        <dbReference type="EMBL" id="QQS82459.1"/>
    </source>
</evidence>
<dbReference type="AlphaFoldDB" id="A0A143PDC6"/>
<accession>A0A143PDC6</accession>
<dbReference type="Gene3D" id="3.10.129.10">
    <property type="entry name" value="Hotdog Thioesterase"/>
    <property type="match status" value="1"/>
</dbReference>
<evidence type="ECO:0000313" key="5">
    <source>
        <dbReference type="Proteomes" id="UP000595942"/>
    </source>
</evidence>
<dbReference type="EMBL" id="RQTE01000128">
    <property type="protein sequence ID" value="RZI02041.1"/>
    <property type="molecule type" value="Genomic_DNA"/>
</dbReference>
<dbReference type="GO" id="GO:0047617">
    <property type="term" value="F:fatty acyl-CoA hydrolase activity"/>
    <property type="evidence" value="ECO:0007669"/>
    <property type="project" value="TreeGrafter"/>
</dbReference>
<feature type="region of interest" description="Disordered" evidence="1">
    <location>
        <begin position="134"/>
        <end position="156"/>
    </location>
</feature>
<reference evidence="2 5" key="2">
    <citation type="submission" date="2021-01" db="EMBL/GenBank/DDBJ databases">
        <title>FDA dAtabase for Regulatory Grade micrObial Sequences (FDA-ARGOS): Supporting development and validation of Infectious Disease Dx tests.</title>
        <authorList>
            <person name="Sproer C."/>
            <person name="Gronow S."/>
            <person name="Severitt S."/>
            <person name="Schroder I."/>
            <person name="Tallon L."/>
            <person name="Sadzewicz L."/>
            <person name="Zhao X."/>
            <person name="Boylan J."/>
            <person name="Ott S."/>
            <person name="Bowen H."/>
            <person name="Vavikolanu K."/>
            <person name="Mehta A."/>
            <person name="Aluvathingal J."/>
            <person name="Nadendla S."/>
            <person name="Lowell S."/>
            <person name="Myers T."/>
            <person name="Yan Y."/>
            <person name="Sichtig H."/>
        </authorList>
    </citation>
    <scope>NUCLEOTIDE SEQUENCE [LARGE SCALE GENOMIC DNA]</scope>
    <source>
        <strain evidence="2 5">FDAARGOS_1148</strain>
    </source>
</reference>
<feature type="compositionally biased region" description="Basic and acidic residues" evidence="1">
    <location>
        <begin position="134"/>
        <end position="148"/>
    </location>
</feature>
<evidence type="ECO:0000313" key="4">
    <source>
        <dbReference type="Proteomes" id="UP000293854"/>
    </source>
</evidence>
<reference evidence="3 4" key="1">
    <citation type="submission" date="2018-11" db="EMBL/GenBank/DDBJ databases">
        <title>Genomic profiling of Staphylococcus species from a Poultry farm system in KwaZulu-Natal, South Africa.</title>
        <authorList>
            <person name="Amoako D.G."/>
            <person name="Somboro A.M."/>
            <person name="Abia A.L.K."/>
            <person name="Bester L.A."/>
            <person name="Essack S.Y."/>
        </authorList>
    </citation>
    <scope>NUCLEOTIDE SEQUENCE [LARGE SCALE GENOMIC DNA]</scope>
    <source>
        <strain evidence="3 4">SA11</strain>
    </source>
</reference>
<dbReference type="Proteomes" id="UP000595942">
    <property type="component" value="Chromosome"/>
</dbReference>
<sequence>MSEHFTYNVTVQDAWLDHNQHMNDAEYNRVFSDATDVWLAHLGLDTETISEIGYTVFTLENHLIYKKEVPQKEQLSVKVRLVDYDAKRCHVFMELSDSKEDICATYEVMLMGIDTTSGRPAPFPGNIMKKVEEESKLEESAENPKELGRQIGIKHK</sequence>
<dbReference type="RefSeq" id="WP_047132942.1">
    <property type="nucleotide sequence ID" value="NZ_CP015114.1"/>
</dbReference>
<dbReference type="GeneID" id="93727667"/>
<evidence type="ECO:0000313" key="3">
    <source>
        <dbReference type="EMBL" id="RZI02041.1"/>
    </source>
</evidence>
<dbReference type="PANTHER" id="PTHR31793:SF2">
    <property type="entry name" value="BLR1345 PROTEIN"/>
    <property type="match status" value="1"/>
</dbReference>
<protein>
    <submittedName>
        <fullName evidence="2 3">Thioesterase</fullName>
    </submittedName>
</protein>
<proteinExistence type="predicted"/>
<gene>
    <name evidence="3" type="ORF">EIG99_07280</name>
    <name evidence="2" type="ORF">I6J05_11235</name>
</gene>
<name>A0A143PDC6_9STAP</name>
<dbReference type="KEGG" id="scv:A4G25_07290"/>